<feature type="transmembrane region" description="Helical" evidence="1">
    <location>
        <begin position="51"/>
        <end position="74"/>
    </location>
</feature>
<sequence length="78" mass="8691">MKSKMITAMSIIMLVGLMFLGYFIIPIGIPICAIIGLTYGIKTKDKSFTKWSFAALLLGVCCLIYTLTTIYWSVVFLV</sequence>
<evidence type="ECO:0000256" key="1">
    <source>
        <dbReference type="SAM" id="Phobius"/>
    </source>
</evidence>
<name>J9GPX5_9ZZZZ</name>
<reference evidence="2" key="1">
    <citation type="journal article" date="2012" name="PLoS ONE">
        <title>Gene sets for utilization of primary and secondary nutrition supplies in the distal gut of endangered iberian lynx.</title>
        <authorList>
            <person name="Alcaide M."/>
            <person name="Messina E."/>
            <person name="Richter M."/>
            <person name="Bargiela R."/>
            <person name="Peplies J."/>
            <person name="Huws S.A."/>
            <person name="Newbold C.J."/>
            <person name="Golyshin P.N."/>
            <person name="Simon M.A."/>
            <person name="Lopez G."/>
            <person name="Yakimov M.M."/>
            <person name="Ferrer M."/>
        </authorList>
    </citation>
    <scope>NUCLEOTIDE SEQUENCE</scope>
</reference>
<keyword evidence="1" id="KW-0812">Transmembrane</keyword>
<evidence type="ECO:0000313" key="2">
    <source>
        <dbReference type="EMBL" id="EJX04478.1"/>
    </source>
</evidence>
<feature type="non-terminal residue" evidence="2">
    <location>
        <position position="78"/>
    </location>
</feature>
<keyword evidence="1" id="KW-0472">Membrane</keyword>
<keyword evidence="1" id="KW-1133">Transmembrane helix</keyword>
<feature type="transmembrane region" description="Helical" evidence="1">
    <location>
        <begin position="6"/>
        <end position="39"/>
    </location>
</feature>
<gene>
    <name evidence="2" type="ORF">EVA_07404</name>
</gene>
<organism evidence="2">
    <name type="scientific">gut metagenome</name>
    <dbReference type="NCBI Taxonomy" id="749906"/>
    <lineage>
        <taxon>unclassified sequences</taxon>
        <taxon>metagenomes</taxon>
        <taxon>organismal metagenomes</taxon>
    </lineage>
</organism>
<protein>
    <submittedName>
        <fullName evidence="2">Membrane protein</fullName>
    </submittedName>
</protein>
<dbReference type="EMBL" id="AMCI01001792">
    <property type="protein sequence ID" value="EJX04478.1"/>
    <property type="molecule type" value="Genomic_DNA"/>
</dbReference>
<dbReference type="AlphaFoldDB" id="J9GPX5"/>
<proteinExistence type="predicted"/>
<accession>J9GPX5</accession>
<comment type="caution">
    <text evidence="2">The sequence shown here is derived from an EMBL/GenBank/DDBJ whole genome shotgun (WGS) entry which is preliminary data.</text>
</comment>